<comment type="cofactor">
    <cofactor evidence="8">
        <name>Zn(2+)</name>
        <dbReference type="ChEBI" id="CHEBI:29105"/>
    </cofactor>
    <text evidence="8">Binds 1 zinc ion per subunit.</text>
</comment>
<dbReference type="GO" id="GO:0008270">
    <property type="term" value="F:zinc ion binding"/>
    <property type="evidence" value="ECO:0007669"/>
    <property type="project" value="UniProtKB-UniRule"/>
</dbReference>
<keyword evidence="8" id="KW-0479">Metal-binding</keyword>
<evidence type="ECO:0000256" key="9">
    <source>
        <dbReference type="RuleBase" id="RU003956"/>
    </source>
</evidence>
<dbReference type="Proteomes" id="UP000235220">
    <property type="component" value="Chromosome 2"/>
</dbReference>
<feature type="binding site" evidence="8">
    <location>
        <position position="145"/>
    </location>
    <ligand>
        <name>Zn(2+)</name>
        <dbReference type="ChEBI" id="CHEBI:29105"/>
    </ligand>
</feature>
<keyword evidence="10" id="KW-0175">Coiled coil</keyword>
<reference evidence="12" key="1">
    <citation type="submission" date="2025-08" db="UniProtKB">
        <authorList>
            <consortium name="RefSeq"/>
        </authorList>
    </citation>
    <scope>IDENTIFICATION</scope>
    <source>
        <tissue evidence="12">Leaves</tissue>
    </source>
</reference>
<dbReference type="InParanoid" id="A0A6P9EM71"/>
<dbReference type="FunFam" id="3.40.1050.10:FF:000003">
    <property type="entry name" value="Carbonic anhydrase"/>
    <property type="match status" value="1"/>
</dbReference>
<dbReference type="GeneID" id="108991463"/>
<dbReference type="SMART" id="SM00947">
    <property type="entry name" value="Pro_CA"/>
    <property type="match status" value="1"/>
</dbReference>
<dbReference type="PROSITE" id="PS00705">
    <property type="entry name" value="PROK_CO2_ANHYDRASE_2"/>
    <property type="match status" value="1"/>
</dbReference>
<dbReference type="KEGG" id="jre:108991463"/>
<dbReference type="PANTHER" id="PTHR11002">
    <property type="entry name" value="CARBONIC ANHYDRASE"/>
    <property type="match status" value="1"/>
</dbReference>
<dbReference type="GO" id="GO:0004089">
    <property type="term" value="F:carbonate dehydratase activity"/>
    <property type="evidence" value="ECO:0007669"/>
    <property type="project" value="UniProtKB-UniRule"/>
</dbReference>
<comment type="catalytic activity">
    <reaction evidence="7 9">
        <text>hydrogencarbonate + H(+) = CO2 + H2O</text>
        <dbReference type="Rhea" id="RHEA:10748"/>
        <dbReference type="ChEBI" id="CHEBI:15377"/>
        <dbReference type="ChEBI" id="CHEBI:15378"/>
        <dbReference type="ChEBI" id="CHEBI:16526"/>
        <dbReference type="ChEBI" id="CHEBI:17544"/>
        <dbReference type="EC" id="4.2.1.1"/>
    </reaction>
</comment>
<dbReference type="SUPFAM" id="SSF53056">
    <property type="entry name" value="beta-carbonic anhydrase, cab"/>
    <property type="match status" value="1"/>
</dbReference>
<dbReference type="InterPro" id="IPR015892">
    <property type="entry name" value="Carbonic_anhydrase_CS"/>
</dbReference>
<comment type="function">
    <text evidence="1 9">Reversible hydration of carbon dioxide.</text>
</comment>
<evidence type="ECO:0000313" key="12">
    <source>
        <dbReference type="RefSeq" id="XP_035543742.1"/>
    </source>
</evidence>
<name>A0A6P9EM71_JUGRE</name>
<dbReference type="RefSeq" id="XP_035543742.1">
    <property type="nucleotide sequence ID" value="XM_035687849.1"/>
</dbReference>
<evidence type="ECO:0000256" key="10">
    <source>
        <dbReference type="SAM" id="Coils"/>
    </source>
</evidence>
<gene>
    <name evidence="12" type="primary">LOC108991463</name>
</gene>
<dbReference type="InterPro" id="IPR001765">
    <property type="entry name" value="Carbonic_anhydrase"/>
</dbReference>
<dbReference type="PROSITE" id="PS00704">
    <property type="entry name" value="PROK_CO2_ANHYDRASE_1"/>
    <property type="match status" value="1"/>
</dbReference>
<dbReference type="EC" id="4.2.1.1" evidence="3 9"/>
<sequence>MARKQTLEAAVEGLKRFLSEKEDSNEEVAAKIEKLTAELRRIDVAPIDPTEMIKRGFNYFKTNNFEEFYHELAESQHPKFLVFACSDSRVSPSIILNFKPGDAFMVRNIANMVPAFDQLRYSGVGAAIEYAVSVLEVPNILIIGHSRCGGIQRLMTHPEDGSLPFDFIDEWVKIGKPAAAKVKATFDNLPIEEQCAHCEREAVKLSLINLLTYPYVLTGIANMKLQLMGGYYNFVEGSFHVRNFETHFTTPVTM</sequence>
<dbReference type="InterPro" id="IPR036874">
    <property type="entry name" value="Carbonic_anhydrase_sf"/>
</dbReference>
<dbReference type="PANTHER" id="PTHR11002:SF45">
    <property type="entry name" value="CARBONIC ANHYDRASE"/>
    <property type="match status" value="1"/>
</dbReference>
<comment type="similarity">
    <text evidence="2 9">Belongs to the beta-class carbonic anhydrase family.</text>
</comment>
<keyword evidence="4" id="KW-0702">S-nitrosylation</keyword>
<keyword evidence="11" id="KW-1185">Reference proteome</keyword>
<dbReference type="OrthoDB" id="10248475at2759"/>
<dbReference type="Gene3D" id="3.40.1050.10">
    <property type="entry name" value="Carbonic anhydrase"/>
    <property type="match status" value="1"/>
</dbReference>
<feature type="binding site" evidence="8">
    <location>
        <position position="148"/>
    </location>
    <ligand>
        <name>Zn(2+)</name>
        <dbReference type="ChEBI" id="CHEBI:29105"/>
    </ligand>
</feature>
<evidence type="ECO:0000256" key="8">
    <source>
        <dbReference type="PIRSR" id="PIRSR601765-1"/>
    </source>
</evidence>
<accession>A0A6P9EM71</accession>
<keyword evidence="6 9" id="KW-0456">Lyase</keyword>
<dbReference type="GO" id="GO:0015976">
    <property type="term" value="P:carbon utilization"/>
    <property type="evidence" value="ECO:0007669"/>
    <property type="project" value="InterPro"/>
</dbReference>
<evidence type="ECO:0000256" key="2">
    <source>
        <dbReference type="ARBA" id="ARBA00006217"/>
    </source>
</evidence>
<evidence type="ECO:0000256" key="1">
    <source>
        <dbReference type="ARBA" id="ARBA00002904"/>
    </source>
</evidence>
<dbReference type="AlphaFoldDB" id="A0A6P9EM71"/>
<evidence type="ECO:0000313" key="11">
    <source>
        <dbReference type="Proteomes" id="UP000235220"/>
    </source>
</evidence>
<keyword evidence="5 8" id="KW-0862">Zinc</keyword>
<evidence type="ECO:0000256" key="4">
    <source>
        <dbReference type="ARBA" id="ARBA00022799"/>
    </source>
</evidence>
<feature type="binding site" evidence="8">
    <location>
        <position position="85"/>
    </location>
    <ligand>
        <name>Zn(2+)</name>
        <dbReference type="ChEBI" id="CHEBI:29105"/>
    </ligand>
</feature>
<evidence type="ECO:0000256" key="7">
    <source>
        <dbReference type="ARBA" id="ARBA00048348"/>
    </source>
</evidence>
<organism evidence="11 12">
    <name type="scientific">Juglans regia</name>
    <name type="common">English walnut</name>
    <dbReference type="NCBI Taxonomy" id="51240"/>
    <lineage>
        <taxon>Eukaryota</taxon>
        <taxon>Viridiplantae</taxon>
        <taxon>Streptophyta</taxon>
        <taxon>Embryophyta</taxon>
        <taxon>Tracheophyta</taxon>
        <taxon>Spermatophyta</taxon>
        <taxon>Magnoliopsida</taxon>
        <taxon>eudicotyledons</taxon>
        <taxon>Gunneridae</taxon>
        <taxon>Pentapetalae</taxon>
        <taxon>rosids</taxon>
        <taxon>fabids</taxon>
        <taxon>Fagales</taxon>
        <taxon>Juglandaceae</taxon>
        <taxon>Juglans</taxon>
    </lineage>
</organism>
<evidence type="ECO:0000256" key="5">
    <source>
        <dbReference type="ARBA" id="ARBA00022833"/>
    </source>
</evidence>
<dbReference type="Pfam" id="PF00484">
    <property type="entry name" value="Pro_CA"/>
    <property type="match status" value="1"/>
</dbReference>
<evidence type="ECO:0000256" key="6">
    <source>
        <dbReference type="ARBA" id="ARBA00023239"/>
    </source>
</evidence>
<feature type="binding site" evidence="8">
    <location>
        <position position="87"/>
    </location>
    <ligand>
        <name>Zn(2+)</name>
        <dbReference type="ChEBI" id="CHEBI:29105"/>
    </ligand>
</feature>
<protein>
    <recommendedName>
        <fullName evidence="3 9">Carbonic anhydrase</fullName>
        <ecNumber evidence="3 9">4.2.1.1</ecNumber>
    </recommendedName>
    <alternativeName>
        <fullName evidence="9">Carbonate dehydratase</fullName>
    </alternativeName>
</protein>
<evidence type="ECO:0000256" key="3">
    <source>
        <dbReference type="ARBA" id="ARBA00012925"/>
    </source>
</evidence>
<proteinExistence type="inferred from homology"/>
<feature type="coiled-coil region" evidence="10">
    <location>
        <begin position="18"/>
        <end position="45"/>
    </location>
</feature>